<dbReference type="GO" id="GO:0000155">
    <property type="term" value="F:phosphorelay sensor kinase activity"/>
    <property type="evidence" value="ECO:0007669"/>
    <property type="project" value="InterPro"/>
</dbReference>
<dbReference type="GO" id="GO:0016020">
    <property type="term" value="C:membrane"/>
    <property type="evidence" value="ECO:0007669"/>
    <property type="project" value="UniProtKB-SubCell"/>
</dbReference>
<dbReference type="InterPro" id="IPR003661">
    <property type="entry name" value="HisK_dim/P_dom"/>
</dbReference>
<dbReference type="InterPro" id="IPR000700">
    <property type="entry name" value="PAS-assoc_C"/>
</dbReference>
<sequence>MGAIVTSLDITERQRAKEELQNARDKLELRVKDRTSDLMAVNEAMQREITEHQQAEEELRLAKEAAEVASCAKSDFLAGMSHELRTPLNAIIGFSEVLRDQHFGKLNEKQSEYVADVVESGKHLLSLVNDFLIFLG</sequence>
<reference evidence="12" key="1">
    <citation type="journal article" date="2014" name="Front. Microbiol.">
        <title>High frequency of phylogenetically diverse reductive dehalogenase-homologous genes in deep subseafloor sedimentary metagenomes.</title>
        <authorList>
            <person name="Kawai M."/>
            <person name="Futagami T."/>
            <person name="Toyoda A."/>
            <person name="Takaki Y."/>
            <person name="Nishi S."/>
            <person name="Hori S."/>
            <person name="Arai W."/>
            <person name="Tsubouchi T."/>
            <person name="Morono Y."/>
            <person name="Uchiyama I."/>
            <person name="Ito T."/>
            <person name="Fujiyama A."/>
            <person name="Inagaki F."/>
            <person name="Takami H."/>
        </authorList>
    </citation>
    <scope>NUCLEOTIDE SEQUENCE</scope>
    <source>
        <strain evidence="12">Expedition CK06-06</strain>
    </source>
</reference>
<keyword evidence="4" id="KW-0808">Transferase</keyword>
<comment type="catalytic activity">
    <reaction evidence="1">
        <text>ATP + protein L-histidine = ADP + protein N-phospho-L-histidine.</text>
        <dbReference type="EC" id="2.7.13.3"/>
    </reaction>
</comment>
<evidence type="ECO:0000256" key="6">
    <source>
        <dbReference type="ARBA" id="ARBA00022777"/>
    </source>
</evidence>
<evidence type="ECO:0000256" key="9">
    <source>
        <dbReference type="ARBA" id="ARBA00023136"/>
    </source>
</evidence>
<evidence type="ECO:0000256" key="10">
    <source>
        <dbReference type="SAM" id="Coils"/>
    </source>
</evidence>
<dbReference type="PROSITE" id="PS50113">
    <property type="entry name" value="PAC"/>
    <property type="match status" value="1"/>
</dbReference>
<dbReference type="SMART" id="SM00388">
    <property type="entry name" value="HisKA"/>
    <property type="match status" value="1"/>
</dbReference>
<comment type="caution">
    <text evidence="12">The sequence shown here is derived from an EMBL/GenBank/DDBJ whole genome shotgun (WGS) entry which is preliminary data.</text>
</comment>
<dbReference type="AlphaFoldDB" id="X1STX1"/>
<evidence type="ECO:0000259" key="11">
    <source>
        <dbReference type="PROSITE" id="PS50113"/>
    </source>
</evidence>
<comment type="subcellular location">
    <subcellularLocation>
        <location evidence="2">Membrane</location>
    </subcellularLocation>
</comment>
<evidence type="ECO:0000256" key="7">
    <source>
        <dbReference type="ARBA" id="ARBA00022840"/>
    </source>
</evidence>
<keyword evidence="10" id="KW-0175">Coiled coil</keyword>
<dbReference type="FunFam" id="1.10.287.130:FF:000038">
    <property type="entry name" value="Sensory transduction histidine kinase"/>
    <property type="match status" value="1"/>
</dbReference>
<dbReference type="InterPro" id="IPR036097">
    <property type="entry name" value="HisK_dim/P_sf"/>
</dbReference>
<dbReference type="CDD" id="cd00082">
    <property type="entry name" value="HisKA"/>
    <property type="match status" value="1"/>
</dbReference>
<keyword evidence="9" id="KW-0472">Membrane</keyword>
<evidence type="ECO:0000256" key="3">
    <source>
        <dbReference type="ARBA" id="ARBA00012438"/>
    </source>
</evidence>
<proteinExistence type="predicted"/>
<dbReference type="GO" id="GO:0005524">
    <property type="term" value="F:ATP binding"/>
    <property type="evidence" value="ECO:0007669"/>
    <property type="project" value="UniProtKB-KW"/>
</dbReference>
<keyword evidence="5" id="KW-0547">Nucleotide-binding</keyword>
<protein>
    <recommendedName>
        <fullName evidence="3">histidine kinase</fullName>
        <ecNumber evidence="3">2.7.13.3</ecNumber>
    </recommendedName>
</protein>
<feature type="domain" description="PAC" evidence="11">
    <location>
        <begin position="1"/>
        <end position="22"/>
    </location>
</feature>
<dbReference type="InterPro" id="IPR050736">
    <property type="entry name" value="Sensor_HK_Regulatory"/>
</dbReference>
<dbReference type="EC" id="2.7.13.3" evidence="3"/>
<evidence type="ECO:0000256" key="4">
    <source>
        <dbReference type="ARBA" id="ARBA00022679"/>
    </source>
</evidence>
<dbReference type="Gene3D" id="1.10.287.130">
    <property type="match status" value="1"/>
</dbReference>
<evidence type="ECO:0000256" key="8">
    <source>
        <dbReference type="ARBA" id="ARBA00023012"/>
    </source>
</evidence>
<dbReference type="PANTHER" id="PTHR43711:SF1">
    <property type="entry name" value="HISTIDINE KINASE 1"/>
    <property type="match status" value="1"/>
</dbReference>
<keyword evidence="6" id="KW-0418">Kinase</keyword>
<evidence type="ECO:0000313" key="12">
    <source>
        <dbReference type="EMBL" id="GAI82566.1"/>
    </source>
</evidence>
<dbReference type="EMBL" id="BARW01015005">
    <property type="protein sequence ID" value="GAI82566.1"/>
    <property type="molecule type" value="Genomic_DNA"/>
</dbReference>
<dbReference type="Pfam" id="PF00512">
    <property type="entry name" value="HisKA"/>
    <property type="match status" value="1"/>
</dbReference>
<evidence type="ECO:0000256" key="5">
    <source>
        <dbReference type="ARBA" id="ARBA00022741"/>
    </source>
</evidence>
<dbReference type="SUPFAM" id="SSF47384">
    <property type="entry name" value="Homodimeric domain of signal transducing histidine kinase"/>
    <property type="match status" value="1"/>
</dbReference>
<feature type="coiled-coil region" evidence="10">
    <location>
        <begin position="10"/>
        <end position="72"/>
    </location>
</feature>
<dbReference type="PANTHER" id="PTHR43711">
    <property type="entry name" value="TWO-COMPONENT HISTIDINE KINASE"/>
    <property type="match status" value="1"/>
</dbReference>
<evidence type="ECO:0000256" key="1">
    <source>
        <dbReference type="ARBA" id="ARBA00000085"/>
    </source>
</evidence>
<keyword evidence="8" id="KW-0902">Two-component regulatory system</keyword>
<gene>
    <name evidence="12" type="ORF">S12H4_26446</name>
</gene>
<name>X1STX1_9ZZZZ</name>
<evidence type="ECO:0000256" key="2">
    <source>
        <dbReference type="ARBA" id="ARBA00004370"/>
    </source>
</evidence>
<organism evidence="12">
    <name type="scientific">marine sediment metagenome</name>
    <dbReference type="NCBI Taxonomy" id="412755"/>
    <lineage>
        <taxon>unclassified sequences</taxon>
        <taxon>metagenomes</taxon>
        <taxon>ecological metagenomes</taxon>
    </lineage>
</organism>
<keyword evidence="7" id="KW-0067">ATP-binding</keyword>
<accession>X1STX1</accession>